<feature type="transmembrane region" description="Helical" evidence="7">
    <location>
        <begin position="209"/>
        <end position="228"/>
    </location>
</feature>
<dbReference type="Gene3D" id="1.20.1250.20">
    <property type="entry name" value="MFS general substrate transporter like domains"/>
    <property type="match status" value="1"/>
</dbReference>
<evidence type="ECO:0000256" key="2">
    <source>
        <dbReference type="ARBA" id="ARBA00022448"/>
    </source>
</evidence>
<gene>
    <name evidence="9" type="ORF">CFK39_03610</name>
</gene>
<dbReference type="OrthoDB" id="9812221at2"/>
<dbReference type="Proteomes" id="UP000198398">
    <property type="component" value="Chromosome"/>
</dbReference>
<proteinExistence type="predicted"/>
<dbReference type="EMBL" id="CP022316">
    <property type="protein sequence ID" value="ASK65063.1"/>
    <property type="molecule type" value="Genomic_DNA"/>
</dbReference>
<evidence type="ECO:0000313" key="10">
    <source>
        <dbReference type="Proteomes" id="UP000198398"/>
    </source>
</evidence>
<dbReference type="PANTHER" id="PTHR42718:SF24">
    <property type="entry name" value="MAJOR FACILITATOR SUPERFAMILY (MFS) PROFILE DOMAIN-CONTAINING PROTEIN"/>
    <property type="match status" value="1"/>
</dbReference>
<reference evidence="10" key="1">
    <citation type="submission" date="2017-07" db="EMBL/GenBank/DDBJ databases">
        <title>Brachybacterium sp. VR2415.</title>
        <authorList>
            <person name="Tak E.J."/>
            <person name="Bae J.-W."/>
        </authorList>
    </citation>
    <scope>NUCLEOTIDE SEQUENCE [LARGE SCALE GENOMIC DNA]</scope>
    <source>
        <strain evidence="10">VR2415</strain>
    </source>
</reference>
<dbReference type="KEGG" id="brv:CFK39_03610"/>
<sequence length="483" mass="51209">MGHTDDETPGASGRAQPAVNPILVMAVLLAGAFVIILNQTLLNTALPAFMVDFGITANTAQWVTTLFMLVNGIMIPATAFLIQKFTTRAMFFAAMGIFTVGTIICAIAPVYAVLLLGRVVQAAAGGMIMPLMQTILFAIFPIHKRGTAMGTFGLVISFAPAIGPTLSGFIVDNWSWRWLFVMMLPIAVGALVFAHLTLKNVTEQTNPRLDTLSLILSTFAFGGLLFGFSNAGNVGWGSLQVIVPLIVGVLALIWFVRRQLHLKEPLLELRVLANRMFALGTVLGMLVFMAMVGGMLMIPLYMQNMSDFTAMESGLVLLPGAVIMGVMSPVTGRIFDRFGASALAIIGFALLAATSFMLARLSVDTTFAYIAIVNAVRMLGTAMVMMPVTTAALNQLPQRMIPHGAAVNNTMRQVAASVGTGVLVTVMTAAARDPEEFGMAGAIHGVNVAFIVAGGIAVAGLIGSCFLRGSRPQQPESVPLPEE</sequence>
<feature type="transmembrane region" description="Helical" evidence="7">
    <location>
        <begin position="338"/>
        <end position="361"/>
    </location>
</feature>
<feature type="transmembrane region" description="Helical" evidence="7">
    <location>
        <begin position="22"/>
        <end position="42"/>
    </location>
</feature>
<dbReference type="PANTHER" id="PTHR42718">
    <property type="entry name" value="MAJOR FACILITATOR SUPERFAMILY MULTIDRUG TRANSPORTER MFSC"/>
    <property type="match status" value="1"/>
</dbReference>
<feature type="transmembrane region" description="Helical" evidence="7">
    <location>
        <begin position="89"/>
        <end position="114"/>
    </location>
</feature>
<evidence type="ECO:0000256" key="5">
    <source>
        <dbReference type="ARBA" id="ARBA00022989"/>
    </source>
</evidence>
<dbReference type="GO" id="GO:0022857">
    <property type="term" value="F:transmembrane transporter activity"/>
    <property type="evidence" value="ECO:0007669"/>
    <property type="project" value="InterPro"/>
</dbReference>
<feature type="transmembrane region" description="Helical" evidence="7">
    <location>
        <begin position="176"/>
        <end position="197"/>
    </location>
</feature>
<comment type="subcellular location">
    <subcellularLocation>
        <location evidence="1">Cell membrane</location>
        <topology evidence="1">Multi-pass membrane protein</topology>
    </subcellularLocation>
</comment>
<evidence type="ECO:0000256" key="7">
    <source>
        <dbReference type="SAM" id="Phobius"/>
    </source>
</evidence>
<keyword evidence="6 7" id="KW-0472">Membrane</keyword>
<protein>
    <submittedName>
        <fullName evidence="9">MFS transporter</fullName>
    </submittedName>
</protein>
<accession>A0A220UBJ7</accession>
<dbReference type="Gene3D" id="1.20.1720.10">
    <property type="entry name" value="Multidrug resistance protein D"/>
    <property type="match status" value="1"/>
</dbReference>
<dbReference type="RefSeq" id="WP_089064310.1">
    <property type="nucleotide sequence ID" value="NZ_CP022316.1"/>
</dbReference>
<dbReference type="AlphaFoldDB" id="A0A220UBJ7"/>
<dbReference type="InterPro" id="IPR004638">
    <property type="entry name" value="EmrB-like"/>
</dbReference>
<feature type="transmembrane region" description="Helical" evidence="7">
    <location>
        <begin position="234"/>
        <end position="256"/>
    </location>
</feature>
<feature type="transmembrane region" description="Helical" evidence="7">
    <location>
        <begin position="62"/>
        <end position="82"/>
    </location>
</feature>
<dbReference type="InterPro" id="IPR036259">
    <property type="entry name" value="MFS_trans_sf"/>
</dbReference>
<dbReference type="SUPFAM" id="SSF103473">
    <property type="entry name" value="MFS general substrate transporter"/>
    <property type="match status" value="1"/>
</dbReference>
<evidence type="ECO:0000256" key="4">
    <source>
        <dbReference type="ARBA" id="ARBA00022692"/>
    </source>
</evidence>
<dbReference type="InterPro" id="IPR011701">
    <property type="entry name" value="MFS"/>
</dbReference>
<evidence type="ECO:0000313" key="9">
    <source>
        <dbReference type="EMBL" id="ASK65063.1"/>
    </source>
</evidence>
<keyword evidence="3" id="KW-1003">Cell membrane</keyword>
<evidence type="ECO:0000256" key="6">
    <source>
        <dbReference type="ARBA" id="ARBA00023136"/>
    </source>
</evidence>
<dbReference type="PROSITE" id="PS50850">
    <property type="entry name" value="MFS"/>
    <property type="match status" value="1"/>
</dbReference>
<feature type="domain" description="Major facilitator superfamily (MFS) profile" evidence="8">
    <location>
        <begin position="24"/>
        <end position="472"/>
    </location>
</feature>
<evidence type="ECO:0000256" key="1">
    <source>
        <dbReference type="ARBA" id="ARBA00004651"/>
    </source>
</evidence>
<organism evidence="9 10">
    <name type="scientific">Brachybacterium avium</name>
    <dbReference type="NCBI Taxonomy" id="2017485"/>
    <lineage>
        <taxon>Bacteria</taxon>
        <taxon>Bacillati</taxon>
        <taxon>Actinomycetota</taxon>
        <taxon>Actinomycetes</taxon>
        <taxon>Micrococcales</taxon>
        <taxon>Dermabacteraceae</taxon>
        <taxon>Brachybacterium</taxon>
    </lineage>
</organism>
<dbReference type="GO" id="GO:0005886">
    <property type="term" value="C:plasma membrane"/>
    <property type="evidence" value="ECO:0007669"/>
    <property type="project" value="UniProtKB-SubCell"/>
</dbReference>
<feature type="transmembrane region" description="Helical" evidence="7">
    <location>
        <begin position="443"/>
        <end position="467"/>
    </location>
</feature>
<dbReference type="Pfam" id="PF07690">
    <property type="entry name" value="MFS_1"/>
    <property type="match status" value="1"/>
</dbReference>
<evidence type="ECO:0000259" key="8">
    <source>
        <dbReference type="PROSITE" id="PS50850"/>
    </source>
</evidence>
<keyword evidence="2" id="KW-0813">Transport</keyword>
<name>A0A220UBJ7_9MICO</name>
<evidence type="ECO:0000256" key="3">
    <source>
        <dbReference type="ARBA" id="ARBA00022475"/>
    </source>
</evidence>
<feature type="transmembrane region" description="Helical" evidence="7">
    <location>
        <begin position="152"/>
        <end position="170"/>
    </location>
</feature>
<dbReference type="PRINTS" id="PR01036">
    <property type="entry name" value="TCRTETB"/>
</dbReference>
<feature type="transmembrane region" description="Helical" evidence="7">
    <location>
        <begin position="414"/>
        <end position="431"/>
    </location>
</feature>
<feature type="transmembrane region" description="Helical" evidence="7">
    <location>
        <begin position="308"/>
        <end position="326"/>
    </location>
</feature>
<feature type="transmembrane region" description="Helical" evidence="7">
    <location>
        <begin position="120"/>
        <end position="140"/>
    </location>
</feature>
<dbReference type="InterPro" id="IPR020846">
    <property type="entry name" value="MFS_dom"/>
</dbReference>
<keyword evidence="4 7" id="KW-0812">Transmembrane</keyword>
<dbReference type="CDD" id="cd17503">
    <property type="entry name" value="MFS_LmrB_MDR_like"/>
    <property type="match status" value="1"/>
</dbReference>
<dbReference type="NCBIfam" id="TIGR00711">
    <property type="entry name" value="efflux_EmrB"/>
    <property type="match status" value="1"/>
</dbReference>
<feature type="transmembrane region" description="Helical" evidence="7">
    <location>
        <begin position="277"/>
        <end position="302"/>
    </location>
</feature>
<keyword evidence="5 7" id="KW-1133">Transmembrane helix</keyword>
<keyword evidence="10" id="KW-1185">Reference proteome</keyword>
<feature type="transmembrane region" description="Helical" evidence="7">
    <location>
        <begin position="367"/>
        <end position="393"/>
    </location>
</feature>